<dbReference type="InterPro" id="IPR010385">
    <property type="entry name" value="DUF982"/>
</dbReference>
<dbReference type="AlphaFoldDB" id="A0A6G4WP21"/>
<comment type="caution">
    <text evidence="1">The sequence shown here is derived from an EMBL/GenBank/DDBJ whole genome shotgun (WGS) entry which is preliminary data.</text>
</comment>
<evidence type="ECO:0000313" key="1">
    <source>
        <dbReference type="EMBL" id="NGO56128.1"/>
    </source>
</evidence>
<evidence type="ECO:0000313" key="2">
    <source>
        <dbReference type="Proteomes" id="UP001642900"/>
    </source>
</evidence>
<dbReference type="Gene3D" id="6.10.250.730">
    <property type="match status" value="1"/>
</dbReference>
<dbReference type="RefSeq" id="WP_165034453.1">
    <property type="nucleotide sequence ID" value="NZ_JAAKZF010000199.1"/>
</dbReference>
<gene>
    <name evidence="1" type="ORF">G6N73_35095</name>
</gene>
<organism evidence="1 2">
    <name type="scientific">Allomesorhizobium camelthorni</name>
    <dbReference type="NCBI Taxonomy" id="475069"/>
    <lineage>
        <taxon>Bacteria</taxon>
        <taxon>Pseudomonadati</taxon>
        <taxon>Pseudomonadota</taxon>
        <taxon>Alphaproteobacteria</taxon>
        <taxon>Hyphomicrobiales</taxon>
        <taxon>Phyllobacteriaceae</taxon>
        <taxon>Allomesorhizobium</taxon>
    </lineage>
</organism>
<keyword evidence="2" id="KW-1185">Reference proteome</keyword>
<name>A0A6G4WP21_9HYPH</name>
<dbReference type="Proteomes" id="UP001642900">
    <property type="component" value="Unassembled WGS sequence"/>
</dbReference>
<accession>A0A6G4WP21</accession>
<dbReference type="Pfam" id="PF06169">
    <property type="entry name" value="DUF982"/>
    <property type="match status" value="1"/>
</dbReference>
<protein>
    <submittedName>
        <fullName evidence="1">DUF982 domain-containing protein</fullName>
    </submittedName>
</protein>
<dbReference type="EMBL" id="JAAKZF010000199">
    <property type="protein sequence ID" value="NGO56128.1"/>
    <property type="molecule type" value="Genomic_DNA"/>
</dbReference>
<proteinExistence type="predicted"/>
<sequence>MNLTAFSSPVFVKHGSYLVQEIVDLAGAIDFLEERPEDRRNLIHETALRACTQAHDGLKPLGVARDAFVAFAKRAGILEDPEAVMPWIAASKSGSGKVQA</sequence>
<reference evidence="1 2" key="1">
    <citation type="submission" date="2020-02" db="EMBL/GenBank/DDBJ databases">
        <title>Genome sequence of strain CCNWXJ40-4.</title>
        <authorList>
            <person name="Gao J."/>
            <person name="Sun J."/>
        </authorList>
    </citation>
    <scope>NUCLEOTIDE SEQUENCE [LARGE SCALE GENOMIC DNA]</scope>
    <source>
        <strain evidence="1 2">CCNWXJ 40-4</strain>
    </source>
</reference>